<gene>
    <name evidence="1" type="ORF">PM001_LOCUS9189</name>
</gene>
<evidence type="ECO:0000313" key="1">
    <source>
        <dbReference type="EMBL" id="CAK7924039.1"/>
    </source>
</evidence>
<organism evidence="1 2">
    <name type="scientific">Peronospora matthiolae</name>
    <dbReference type="NCBI Taxonomy" id="2874970"/>
    <lineage>
        <taxon>Eukaryota</taxon>
        <taxon>Sar</taxon>
        <taxon>Stramenopiles</taxon>
        <taxon>Oomycota</taxon>
        <taxon>Peronosporomycetes</taxon>
        <taxon>Peronosporales</taxon>
        <taxon>Peronosporaceae</taxon>
        <taxon>Peronospora</taxon>
    </lineage>
</organism>
<dbReference type="EMBL" id="CAKLBY020000072">
    <property type="protein sequence ID" value="CAK7924039.1"/>
    <property type="molecule type" value="Genomic_DNA"/>
</dbReference>
<sequence>MHSMEKLNNILRKRYVLYDHAEMLPPESEKMLN</sequence>
<protein>
    <submittedName>
        <fullName evidence="1">Uncharacterized protein</fullName>
    </submittedName>
</protein>
<proteinExistence type="predicted"/>
<comment type="caution">
    <text evidence="1">The sequence shown here is derived from an EMBL/GenBank/DDBJ whole genome shotgun (WGS) entry which is preliminary data.</text>
</comment>
<evidence type="ECO:0000313" key="2">
    <source>
        <dbReference type="Proteomes" id="UP001162060"/>
    </source>
</evidence>
<dbReference type="AlphaFoldDB" id="A0AAV1TNP3"/>
<dbReference type="Proteomes" id="UP001162060">
    <property type="component" value="Unassembled WGS sequence"/>
</dbReference>
<name>A0AAV1TNP3_9STRA</name>
<accession>A0AAV1TNP3</accession>
<reference evidence="1" key="1">
    <citation type="submission" date="2024-01" db="EMBL/GenBank/DDBJ databases">
        <authorList>
            <person name="Webb A."/>
        </authorList>
    </citation>
    <scope>NUCLEOTIDE SEQUENCE</scope>
    <source>
        <strain evidence="1">Pm1</strain>
    </source>
</reference>